<organism evidence="2 3">
    <name type="scientific">Drosophila madeirensis</name>
    <name type="common">Fruit fly</name>
    <dbReference type="NCBI Taxonomy" id="30013"/>
    <lineage>
        <taxon>Eukaryota</taxon>
        <taxon>Metazoa</taxon>
        <taxon>Ecdysozoa</taxon>
        <taxon>Arthropoda</taxon>
        <taxon>Hexapoda</taxon>
        <taxon>Insecta</taxon>
        <taxon>Pterygota</taxon>
        <taxon>Neoptera</taxon>
        <taxon>Endopterygota</taxon>
        <taxon>Diptera</taxon>
        <taxon>Brachycera</taxon>
        <taxon>Muscomorpha</taxon>
        <taxon>Ephydroidea</taxon>
        <taxon>Drosophilidae</taxon>
        <taxon>Drosophila</taxon>
        <taxon>Sophophora</taxon>
    </lineage>
</organism>
<reference evidence="2 3" key="1">
    <citation type="submission" date="2024-02" db="EMBL/GenBank/DDBJ databases">
        <title>A chromosome-level genome assembly of Drosophila madeirensis, a fruit fly species endemic to Madeira island.</title>
        <authorList>
            <person name="Tomihara K."/>
            <person name="Llopart A."/>
            <person name="Yamamoto D."/>
        </authorList>
    </citation>
    <scope>NUCLEOTIDE SEQUENCE [LARGE SCALE GENOMIC DNA]</scope>
    <source>
        <strain evidence="2 3">RF1</strain>
    </source>
</reference>
<evidence type="ECO:0000313" key="2">
    <source>
        <dbReference type="EMBL" id="BFF96277.1"/>
    </source>
</evidence>
<dbReference type="EMBL" id="AP029264">
    <property type="protein sequence ID" value="BFF96277.1"/>
    <property type="molecule type" value="Genomic_DNA"/>
</dbReference>
<feature type="transmembrane region" description="Helical" evidence="1">
    <location>
        <begin position="83"/>
        <end position="101"/>
    </location>
</feature>
<keyword evidence="1" id="KW-1133">Transmembrane helix</keyword>
<evidence type="ECO:0000313" key="3">
    <source>
        <dbReference type="Proteomes" id="UP001500889"/>
    </source>
</evidence>
<evidence type="ECO:0000256" key="1">
    <source>
        <dbReference type="SAM" id="Phobius"/>
    </source>
</evidence>
<sequence length="105" mass="12038">MARKNIAAWKSRTEKVAINTSHLMCVPNDLRLKEVDPAFCCLWAPEFGCRLVRSILDDHIHCRRCINPKRKRRGYTLCPCKGYHGRVCIGLVVIVVGVNIMRQMS</sequence>
<dbReference type="AlphaFoldDB" id="A0AAU9FKU7"/>
<accession>A0AAU9FKU7</accession>
<keyword evidence="1" id="KW-0472">Membrane</keyword>
<gene>
    <name evidence="2" type="ORF">DMAD_13512</name>
</gene>
<protein>
    <submittedName>
        <fullName evidence="2">Uncharacterized protein</fullName>
    </submittedName>
</protein>
<dbReference type="Proteomes" id="UP001500889">
    <property type="component" value="Chromosome U"/>
</dbReference>
<proteinExistence type="predicted"/>
<name>A0AAU9FKU7_DROMD</name>
<keyword evidence="1" id="KW-0812">Transmembrane</keyword>
<keyword evidence="3" id="KW-1185">Reference proteome</keyword>